<dbReference type="AlphaFoldDB" id="A0A448IS45"/>
<dbReference type="STRING" id="1791.GCA_001049355_01046"/>
<dbReference type="OrthoDB" id="4563701at2"/>
<evidence type="ECO:0000256" key="1">
    <source>
        <dbReference type="SAM" id="SignalP"/>
    </source>
</evidence>
<dbReference type="Proteomes" id="UP000279306">
    <property type="component" value="Chromosome"/>
</dbReference>
<gene>
    <name evidence="2" type="ORF">NCTC10437_02908</name>
</gene>
<proteinExistence type="predicted"/>
<evidence type="ECO:0008006" key="4">
    <source>
        <dbReference type="Google" id="ProtNLM"/>
    </source>
</evidence>
<keyword evidence="1" id="KW-0732">Signal</keyword>
<evidence type="ECO:0000313" key="2">
    <source>
        <dbReference type="EMBL" id="VEG55283.1"/>
    </source>
</evidence>
<name>A0A448IS45_MYCAU</name>
<dbReference type="InterPro" id="IPR032407">
    <property type="entry name" value="MHB"/>
</dbReference>
<reference evidence="2 3" key="1">
    <citation type="submission" date="2018-12" db="EMBL/GenBank/DDBJ databases">
        <authorList>
            <consortium name="Pathogen Informatics"/>
        </authorList>
    </citation>
    <scope>NUCLEOTIDE SEQUENCE [LARGE SCALE GENOMIC DNA]</scope>
    <source>
        <strain evidence="2 3">NCTC10437</strain>
    </source>
</reference>
<accession>A0A448IS45</accession>
<organism evidence="2 3">
    <name type="scientific">Mycolicibacterium aurum</name>
    <name type="common">Mycobacterium aurum</name>
    <dbReference type="NCBI Taxonomy" id="1791"/>
    <lineage>
        <taxon>Bacteria</taxon>
        <taxon>Bacillati</taxon>
        <taxon>Actinomycetota</taxon>
        <taxon>Actinomycetes</taxon>
        <taxon>Mycobacteriales</taxon>
        <taxon>Mycobacteriaceae</taxon>
        <taxon>Mycolicibacterium</taxon>
    </lineage>
</organism>
<protein>
    <recommendedName>
        <fullName evidence="4">Hemophore-related protein</fullName>
    </recommendedName>
</protein>
<feature type="chain" id="PRO_5019337918" description="Hemophore-related protein" evidence="1">
    <location>
        <begin position="31"/>
        <end position="119"/>
    </location>
</feature>
<dbReference type="KEGG" id="mauu:NCTC10437_02908"/>
<dbReference type="GO" id="GO:0020037">
    <property type="term" value="F:heme binding"/>
    <property type="evidence" value="ECO:0007669"/>
    <property type="project" value="InterPro"/>
</dbReference>
<keyword evidence="3" id="KW-1185">Reference proteome</keyword>
<dbReference type="RefSeq" id="WP_126316586.1">
    <property type="nucleotide sequence ID" value="NZ_CVQQ01000002.1"/>
</dbReference>
<sequence>MTSTQWLRRVLVTAGLTAACLAATVGAASADPLSDALATTPCSYAQVTAAMNAQTPELAAQLNLRPDMQANLQSFLALPVDQRRQRISQEQAANPQLQQILTAMIGPQVSQVASSCMSY</sequence>
<feature type="signal peptide" evidence="1">
    <location>
        <begin position="1"/>
        <end position="30"/>
    </location>
</feature>
<dbReference type="EMBL" id="LR134356">
    <property type="protein sequence ID" value="VEG55283.1"/>
    <property type="molecule type" value="Genomic_DNA"/>
</dbReference>
<dbReference type="NCBIfam" id="TIGR04529">
    <property type="entry name" value="MTB_hemophore"/>
    <property type="match status" value="1"/>
</dbReference>
<evidence type="ECO:0000313" key="3">
    <source>
        <dbReference type="Proteomes" id="UP000279306"/>
    </source>
</evidence>